<reference evidence="3" key="1">
    <citation type="submission" date="2017-09" db="EMBL/GenBank/DDBJ databases">
        <title>Depth-based differentiation of microbial function through sediment-hosted aquifers and enrichment of novel symbionts in the deep terrestrial subsurface.</title>
        <authorList>
            <person name="Probst A.J."/>
            <person name="Ladd B."/>
            <person name="Jarett J.K."/>
            <person name="Geller-Mcgrath D.E."/>
            <person name="Sieber C.M.K."/>
            <person name="Emerson J.B."/>
            <person name="Anantharaman K."/>
            <person name="Thomas B.C."/>
            <person name="Malmstrom R."/>
            <person name="Stieglmeier M."/>
            <person name="Klingl A."/>
            <person name="Woyke T."/>
            <person name="Ryan C.M."/>
            <person name="Banfield J.F."/>
        </authorList>
    </citation>
    <scope>NUCLEOTIDE SEQUENCE [LARGE SCALE GENOMIC DNA]</scope>
</reference>
<evidence type="ECO:0000313" key="3">
    <source>
        <dbReference type="Proteomes" id="UP000229362"/>
    </source>
</evidence>
<feature type="transmembrane region" description="Helical" evidence="1">
    <location>
        <begin position="16"/>
        <end position="34"/>
    </location>
</feature>
<keyword evidence="1" id="KW-0812">Transmembrane</keyword>
<keyword evidence="1" id="KW-1133">Transmembrane helix</keyword>
<dbReference type="AlphaFoldDB" id="A0A2M6W0T2"/>
<organism evidence="2 3">
    <name type="scientific">Candidatus Magasanikbacteria bacterium CG10_big_fil_rev_8_21_14_0_10_43_6</name>
    <dbReference type="NCBI Taxonomy" id="1974650"/>
    <lineage>
        <taxon>Bacteria</taxon>
        <taxon>Candidatus Magasanikiibacteriota</taxon>
    </lineage>
</organism>
<keyword evidence="1" id="KW-0472">Membrane</keyword>
<gene>
    <name evidence="2" type="ORF">COU33_03300</name>
</gene>
<proteinExistence type="predicted"/>
<dbReference type="EMBL" id="PFBZ01000142">
    <property type="protein sequence ID" value="PIT86422.1"/>
    <property type="molecule type" value="Genomic_DNA"/>
</dbReference>
<evidence type="ECO:0000313" key="2">
    <source>
        <dbReference type="EMBL" id="PIT86422.1"/>
    </source>
</evidence>
<evidence type="ECO:0000256" key="1">
    <source>
        <dbReference type="SAM" id="Phobius"/>
    </source>
</evidence>
<sequence>MNMFTKEKKPIKREHMLGGVILGILIVFLGYLMLQNGVPVEDGKLLPPSVTAEELAAVDSSAWAHFTHPDFAYTFVVPPNGFMARTFSSTEGDVSLLVPGEQKQTFAISSGEEYYLYLYPEGGYDRDDLAVNGKTPVETYSEVFQGKDVVREIYDAENVIIRFPDYHDFRIQLFVKEGKKEGWLTVEKILSLMDVTEGLPPREKELNVMEVTQ</sequence>
<comment type="caution">
    <text evidence="2">The sequence shown here is derived from an EMBL/GenBank/DDBJ whole genome shotgun (WGS) entry which is preliminary data.</text>
</comment>
<dbReference type="Proteomes" id="UP000229362">
    <property type="component" value="Unassembled WGS sequence"/>
</dbReference>
<name>A0A2M6W0T2_9BACT</name>
<accession>A0A2M6W0T2</accession>
<protein>
    <submittedName>
        <fullName evidence="2">Uncharacterized protein</fullName>
    </submittedName>
</protein>